<protein>
    <submittedName>
        <fullName evidence="2">11229_t:CDS:1</fullName>
    </submittedName>
</protein>
<dbReference type="EMBL" id="CAJVQB010003334">
    <property type="protein sequence ID" value="CAG8605147.1"/>
    <property type="molecule type" value="Genomic_DNA"/>
</dbReference>
<evidence type="ECO:0000313" key="3">
    <source>
        <dbReference type="Proteomes" id="UP000789901"/>
    </source>
</evidence>
<feature type="compositionally biased region" description="Acidic residues" evidence="1">
    <location>
        <begin position="156"/>
        <end position="171"/>
    </location>
</feature>
<accession>A0ABN7UIG6</accession>
<comment type="caution">
    <text evidence="2">The sequence shown here is derived from an EMBL/GenBank/DDBJ whole genome shotgun (WGS) entry which is preliminary data.</text>
</comment>
<sequence length="171" mass="19515">MPSHPTENDFQILHRNTSTLSKNPDFSVDDIVLFFEKFVIENSEQYITITHVTGIKVGHTLLVSSFFKCIKNETIYVEVTDIDCINTFNTNYNKQEVALITSNISSDIDLITKEIKSTISQAPKKQCNPIPKSSNQDEDLRFITKKDPISKKESNLEGEEKDPNNEEELDN</sequence>
<name>A0ABN7UIG6_GIGMA</name>
<feature type="region of interest" description="Disordered" evidence="1">
    <location>
        <begin position="122"/>
        <end position="171"/>
    </location>
</feature>
<keyword evidence="3" id="KW-1185">Reference proteome</keyword>
<evidence type="ECO:0000313" key="2">
    <source>
        <dbReference type="EMBL" id="CAG8605147.1"/>
    </source>
</evidence>
<evidence type="ECO:0000256" key="1">
    <source>
        <dbReference type="SAM" id="MobiDB-lite"/>
    </source>
</evidence>
<organism evidence="2 3">
    <name type="scientific">Gigaspora margarita</name>
    <dbReference type="NCBI Taxonomy" id="4874"/>
    <lineage>
        <taxon>Eukaryota</taxon>
        <taxon>Fungi</taxon>
        <taxon>Fungi incertae sedis</taxon>
        <taxon>Mucoromycota</taxon>
        <taxon>Glomeromycotina</taxon>
        <taxon>Glomeromycetes</taxon>
        <taxon>Diversisporales</taxon>
        <taxon>Gigasporaceae</taxon>
        <taxon>Gigaspora</taxon>
    </lineage>
</organism>
<reference evidence="2 3" key="1">
    <citation type="submission" date="2021-06" db="EMBL/GenBank/DDBJ databases">
        <authorList>
            <person name="Kallberg Y."/>
            <person name="Tangrot J."/>
            <person name="Rosling A."/>
        </authorList>
    </citation>
    <scope>NUCLEOTIDE SEQUENCE [LARGE SCALE GENOMIC DNA]</scope>
    <source>
        <strain evidence="2 3">120-4 pot B 10/14</strain>
    </source>
</reference>
<feature type="compositionally biased region" description="Basic and acidic residues" evidence="1">
    <location>
        <begin position="138"/>
        <end position="155"/>
    </location>
</feature>
<proteinExistence type="predicted"/>
<dbReference type="Proteomes" id="UP000789901">
    <property type="component" value="Unassembled WGS sequence"/>
</dbReference>
<gene>
    <name evidence="2" type="ORF">GMARGA_LOCUS7079</name>
</gene>